<dbReference type="InterPro" id="IPR043726">
    <property type="entry name" value="LiaI-LiaF-like_TM1"/>
</dbReference>
<comment type="caution">
    <text evidence="3">The sequence shown here is derived from an EMBL/GenBank/DDBJ whole genome shotgun (WGS) entry which is preliminary data.</text>
</comment>
<evidence type="ECO:0000313" key="4">
    <source>
        <dbReference type="Proteomes" id="UP000323994"/>
    </source>
</evidence>
<evidence type="ECO:0000313" key="3">
    <source>
        <dbReference type="EMBL" id="KAA6439959.1"/>
    </source>
</evidence>
<dbReference type="EMBL" id="VBSN01000028">
    <property type="protein sequence ID" value="KAA6439959.1"/>
    <property type="molecule type" value="Genomic_DNA"/>
</dbReference>
<keyword evidence="4" id="KW-1185">Reference proteome</keyword>
<dbReference type="OrthoDB" id="965296at2"/>
<dbReference type="AlphaFoldDB" id="A0A5M8QUZ0"/>
<organism evidence="3 4">
    <name type="scientific">Dyadobacter flavalbus</name>
    <dbReference type="NCBI Taxonomy" id="2579942"/>
    <lineage>
        <taxon>Bacteria</taxon>
        <taxon>Pseudomonadati</taxon>
        <taxon>Bacteroidota</taxon>
        <taxon>Cytophagia</taxon>
        <taxon>Cytophagales</taxon>
        <taxon>Spirosomataceae</taxon>
        <taxon>Dyadobacter</taxon>
    </lineage>
</organism>
<feature type="transmembrane region" description="Helical" evidence="1">
    <location>
        <begin position="32"/>
        <end position="51"/>
    </location>
</feature>
<feature type="domain" description="LiaI-LiaF-like transmembrane region" evidence="2">
    <location>
        <begin position="6"/>
        <end position="39"/>
    </location>
</feature>
<dbReference type="Pfam" id="PF18917">
    <property type="entry name" value="LiaI-LiaF-like_TM1"/>
    <property type="match status" value="1"/>
</dbReference>
<reference evidence="3 4" key="1">
    <citation type="submission" date="2019-05" db="EMBL/GenBank/DDBJ databases">
        <authorList>
            <person name="Qu J.-H."/>
        </authorList>
    </citation>
    <scope>NUCLEOTIDE SEQUENCE [LARGE SCALE GENOMIC DNA]</scope>
    <source>
        <strain evidence="3 4">NS28</strain>
    </source>
</reference>
<protein>
    <recommendedName>
        <fullName evidence="2">LiaI-LiaF-like transmembrane region domain-containing protein</fullName>
    </recommendedName>
</protein>
<keyword evidence="1" id="KW-1133">Transmembrane helix</keyword>
<dbReference type="Proteomes" id="UP000323994">
    <property type="component" value="Unassembled WGS sequence"/>
</dbReference>
<keyword evidence="1" id="KW-0472">Membrane</keyword>
<evidence type="ECO:0000256" key="1">
    <source>
        <dbReference type="SAM" id="Phobius"/>
    </source>
</evidence>
<name>A0A5M8QUZ0_9BACT</name>
<accession>A0A5M8QUZ0</accession>
<dbReference type="RefSeq" id="WP_139011859.1">
    <property type="nucleotide sequence ID" value="NZ_VBSN01000028.1"/>
</dbReference>
<keyword evidence="1" id="KW-0812">Transmembrane</keyword>
<feature type="transmembrane region" description="Helical" evidence="1">
    <location>
        <begin position="6"/>
        <end position="25"/>
    </location>
</feature>
<gene>
    <name evidence="3" type="ORF">FEM33_09660</name>
</gene>
<evidence type="ECO:0000259" key="2">
    <source>
        <dbReference type="Pfam" id="PF18917"/>
    </source>
</evidence>
<sequence length="61" mass="7099">MNFRNIFWGVILIITGSLFLIEELTSFDFGRFFWPIIMITTGGLLLLRNFLNSDLSNRSNI</sequence>
<proteinExistence type="predicted"/>